<dbReference type="Proteomes" id="UP000256542">
    <property type="component" value="Unassembled WGS sequence"/>
</dbReference>
<keyword evidence="4" id="KW-0010">Activator</keyword>
<dbReference type="PRINTS" id="PR00039">
    <property type="entry name" value="HTHLYSR"/>
</dbReference>
<dbReference type="Gene3D" id="1.10.10.10">
    <property type="entry name" value="Winged helix-like DNA-binding domain superfamily/Winged helix DNA-binding domain"/>
    <property type="match status" value="1"/>
</dbReference>
<dbReference type="GO" id="GO:0003700">
    <property type="term" value="F:DNA-binding transcription factor activity"/>
    <property type="evidence" value="ECO:0007669"/>
    <property type="project" value="InterPro"/>
</dbReference>
<reference evidence="7 8" key="1">
    <citation type="submission" date="2018-08" db="EMBL/GenBank/DDBJ databases">
        <title>Genomic Encyclopedia of Type Strains, Phase III (KMG-III): the genomes of soil and plant-associated and newly described type strains.</title>
        <authorList>
            <person name="Whitman W."/>
        </authorList>
    </citation>
    <scope>NUCLEOTIDE SEQUENCE [LARGE SCALE GENOMIC DNA]</scope>
    <source>
        <strain evidence="7 8">CECT 7375</strain>
    </source>
</reference>
<dbReference type="Gene3D" id="3.40.190.290">
    <property type="match status" value="1"/>
</dbReference>
<dbReference type="SUPFAM" id="SSF46785">
    <property type="entry name" value="Winged helix' DNA-binding domain"/>
    <property type="match status" value="1"/>
</dbReference>
<evidence type="ECO:0000256" key="2">
    <source>
        <dbReference type="ARBA" id="ARBA00023015"/>
    </source>
</evidence>
<keyword evidence="3 7" id="KW-0238">DNA-binding</keyword>
<organism evidence="7 8">
    <name type="scientific">Marinomonas pollencensis</name>
    <dbReference type="NCBI Taxonomy" id="491954"/>
    <lineage>
        <taxon>Bacteria</taxon>
        <taxon>Pseudomonadati</taxon>
        <taxon>Pseudomonadota</taxon>
        <taxon>Gammaproteobacteria</taxon>
        <taxon>Oceanospirillales</taxon>
        <taxon>Oceanospirillaceae</taxon>
        <taxon>Marinomonas</taxon>
    </lineage>
</organism>
<dbReference type="EMBL" id="QUNG01000008">
    <property type="protein sequence ID" value="REG82650.1"/>
    <property type="molecule type" value="Genomic_DNA"/>
</dbReference>
<keyword evidence="8" id="KW-1185">Reference proteome</keyword>
<comment type="similarity">
    <text evidence="1">Belongs to the LysR transcriptional regulatory family.</text>
</comment>
<evidence type="ECO:0000256" key="3">
    <source>
        <dbReference type="ARBA" id="ARBA00023125"/>
    </source>
</evidence>
<dbReference type="InterPro" id="IPR000847">
    <property type="entry name" value="LysR_HTH_N"/>
</dbReference>
<dbReference type="InterPro" id="IPR005119">
    <property type="entry name" value="LysR_subst-bd"/>
</dbReference>
<accession>A0A3E0DIV4</accession>
<feature type="domain" description="HTH lysR-type" evidence="6">
    <location>
        <begin position="49"/>
        <end position="106"/>
    </location>
</feature>
<dbReference type="InterPro" id="IPR036388">
    <property type="entry name" value="WH-like_DNA-bd_sf"/>
</dbReference>
<dbReference type="InterPro" id="IPR036390">
    <property type="entry name" value="WH_DNA-bd_sf"/>
</dbReference>
<evidence type="ECO:0000256" key="5">
    <source>
        <dbReference type="ARBA" id="ARBA00023163"/>
    </source>
</evidence>
<dbReference type="Pfam" id="PF03466">
    <property type="entry name" value="LysR_substrate"/>
    <property type="match status" value="1"/>
</dbReference>
<dbReference type="FunFam" id="1.10.10.10:FF:000001">
    <property type="entry name" value="LysR family transcriptional regulator"/>
    <property type="match status" value="1"/>
</dbReference>
<evidence type="ECO:0000313" key="7">
    <source>
        <dbReference type="EMBL" id="REG82650.1"/>
    </source>
</evidence>
<gene>
    <name evidence="7" type="ORF">DFP81_10884</name>
</gene>
<dbReference type="Pfam" id="PF00126">
    <property type="entry name" value="HTH_1"/>
    <property type="match status" value="1"/>
</dbReference>
<evidence type="ECO:0000259" key="6">
    <source>
        <dbReference type="PROSITE" id="PS50931"/>
    </source>
</evidence>
<keyword evidence="2" id="KW-0805">Transcription regulation</keyword>
<protein>
    <submittedName>
        <fullName evidence="7">DNA-binding transcriptional LysR family regulator</fullName>
    </submittedName>
</protein>
<evidence type="ECO:0000256" key="1">
    <source>
        <dbReference type="ARBA" id="ARBA00009437"/>
    </source>
</evidence>
<dbReference type="PROSITE" id="PS50931">
    <property type="entry name" value="HTH_LYSR"/>
    <property type="match status" value="1"/>
</dbReference>
<proteinExistence type="inferred from homology"/>
<sequence length="345" mass="38754">MANLPRSSLSNTLLSLVNDEKYRFPVGGLVFTYSLLHTQVIRVFLGVIMDVRSLRYFIAVFEERSLSAAAKRCFVAQPSISTTLSQLEEDLDTKLFVRHSKGVAPTDSGTQLYPHACRLVNEFSNLKDMFRHSDKPLSLSISLAPFLSGTLISQVIKTMLDDIPGLTLSLVDASESADLRFTCDSYIQDDDVFYPLWEDDYVIAMPVGYWLADYSSLSIKQIDKQPFVSRTPCDILESWNFIMQKQGLTTDVRAQVKTEEYALDLVAAGLGISLIPEHSSRGRADVVLRTLNDIQLKRVVGLAHNKDHSFPAYVINTILMTKNTLFNKKAAQKALAHRDPHHFFA</sequence>
<dbReference type="PANTHER" id="PTHR30346:SF26">
    <property type="entry name" value="HYDROGEN PEROXIDE-INDUCIBLE GENES ACTIVATOR"/>
    <property type="match status" value="1"/>
</dbReference>
<dbReference type="GO" id="GO:0032993">
    <property type="term" value="C:protein-DNA complex"/>
    <property type="evidence" value="ECO:0007669"/>
    <property type="project" value="TreeGrafter"/>
</dbReference>
<dbReference type="SUPFAM" id="SSF53850">
    <property type="entry name" value="Periplasmic binding protein-like II"/>
    <property type="match status" value="1"/>
</dbReference>
<comment type="caution">
    <text evidence="7">The sequence shown here is derived from an EMBL/GenBank/DDBJ whole genome shotgun (WGS) entry which is preliminary data.</text>
</comment>
<keyword evidence="5" id="KW-0804">Transcription</keyword>
<dbReference type="GO" id="GO:0003677">
    <property type="term" value="F:DNA binding"/>
    <property type="evidence" value="ECO:0007669"/>
    <property type="project" value="UniProtKB-KW"/>
</dbReference>
<dbReference type="PANTHER" id="PTHR30346">
    <property type="entry name" value="TRANSCRIPTIONAL DUAL REGULATOR HCAR-RELATED"/>
    <property type="match status" value="1"/>
</dbReference>
<evidence type="ECO:0000256" key="4">
    <source>
        <dbReference type="ARBA" id="ARBA00023159"/>
    </source>
</evidence>
<evidence type="ECO:0000313" key="8">
    <source>
        <dbReference type="Proteomes" id="UP000256542"/>
    </source>
</evidence>
<dbReference type="CDD" id="cd05466">
    <property type="entry name" value="PBP2_LTTR_substrate"/>
    <property type="match status" value="1"/>
</dbReference>
<dbReference type="AlphaFoldDB" id="A0A3E0DIV4"/>
<name>A0A3E0DIV4_9GAMM</name>